<evidence type="ECO:0000313" key="3">
    <source>
        <dbReference type="EMBL" id="GAA3666924.1"/>
    </source>
</evidence>
<dbReference type="InterPro" id="IPR010427">
    <property type="entry name" value="DUF1023"/>
</dbReference>
<evidence type="ECO:0000313" key="4">
    <source>
        <dbReference type="Proteomes" id="UP001500902"/>
    </source>
</evidence>
<dbReference type="Pfam" id="PF06259">
    <property type="entry name" value="Abhydrolase_8"/>
    <property type="match status" value="1"/>
</dbReference>
<evidence type="ECO:0000256" key="1">
    <source>
        <dbReference type="SAM" id="SignalP"/>
    </source>
</evidence>
<keyword evidence="4" id="KW-1185">Reference proteome</keyword>
<gene>
    <name evidence="3" type="ORF">GCM10022224_033730</name>
</gene>
<dbReference type="InterPro" id="IPR029058">
    <property type="entry name" value="AB_hydrolase_fold"/>
</dbReference>
<accession>A0ABP7BSY0</accession>
<keyword evidence="3" id="KW-0378">Hydrolase</keyword>
<feature type="chain" id="PRO_5046570830" evidence="1">
    <location>
        <begin position="20"/>
        <end position="302"/>
    </location>
</feature>
<dbReference type="SUPFAM" id="SSF53474">
    <property type="entry name" value="alpha/beta-Hydrolases"/>
    <property type="match status" value="1"/>
</dbReference>
<evidence type="ECO:0000259" key="2">
    <source>
        <dbReference type="Pfam" id="PF06259"/>
    </source>
</evidence>
<protein>
    <submittedName>
        <fullName evidence="3">Alpha/beta hydrolase family protein</fullName>
    </submittedName>
</protein>
<dbReference type="GO" id="GO:0016787">
    <property type="term" value="F:hydrolase activity"/>
    <property type="evidence" value="ECO:0007669"/>
    <property type="project" value="UniProtKB-KW"/>
</dbReference>
<reference evidence="4" key="1">
    <citation type="journal article" date="2019" name="Int. J. Syst. Evol. Microbiol.">
        <title>The Global Catalogue of Microorganisms (GCM) 10K type strain sequencing project: providing services to taxonomists for standard genome sequencing and annotation.</title>
        <authorList>
            <consortium name="The Broad Institute Genomics Platform"/>
            <consortium name="The Broad Institute Genome Sequencing Center for Infectious Disease"/>
            <person name="Wu L."/>
            <person name="Ma J."/>
        </authorList>
    </citation>
    <scope>NUCLEOTIDE SEQUENCE [LARGE SCALE GENOMIC DNA]</scope>
    <source>
        <strain evidence="4">JCM 16904</strain>
    </source>
</reference>
<feature type="domain" description="DUF1023" evidence="2">
    <location>
        <begin position="88"/>
        <end position="243"/>
    </location>
</feature>
<dbReference type="Gene3D" id="3.40.50.1820">
    <property type="entry name" value="alpha/beta hydrolase"/>
    <property type="match status" value="1"/>
</dbReference>
<sequence length="302" mass="30917">MLSRLLRPLLSATAVAALATSVAAPLAGSEVPAPVPVRPPAGPPEARYAVARQNLLAAERTAAEHGHTRRSEALRAMANPARRFLFFDGRDEGRSAEVFGDLTAAGRVAVLVPGTDTSLDRYGRLRADALALQRELGGRAAVIAWLGYRTPGTLSTALLTTDRADEAAPALQALVRELGPARVSLLCHSYGAVVCGRAAPGLGGVANIVLYGAPGTGTTAPLRTSTPVWAARATGDWIAAVPHAQFSLPFGTLGLGLDPMSPGAGTRVFPAGGGRHSDYLRPGSPSLHAVAGIVAGIVAGRA</sequence>
<organism evidence="3 4">
    <name type="scientific">Nonomuraea antimicrobica</name>
    <dbReference type="NCBI Taxonomy" id="561173"/>
    <lineage>
        <taxon>Bacteria</taxon>
        <taxon>Bacillati</taxon>
        <taxon>Actinomycetota</taxon>
        <taxon>Actinomycetes</taxon>
        <taxon>Streptosporangiales</taxon>
        <taxon>Streptosporangiaceae</taxon>
        <taxon>Nonomuraea</taxon>
    </lineage>
</organism>
<dbReference type="Proteomes" id="UP001500902">
    <property type="component" value="Unassembled WGS sequence"/>
</dbReference>
<keyword evidence="1" id="KW-0732">Signal</keyword>
<dbReference type="RefSeq" id="WP_344877983.1">
    <property type="nucleotide sequence ID" value="NZ_BAAAZP010000067.1"/>
</dbReference>
<comment type="caution">
    <text evidence="3">The sequence shown here is derived from an EMBL/GenBank/DDBJ whole genome shotgun (WGS) entry which is preliminary data.</text>
</comment>
<feature type="signal peptide" evidence="1">
    <location>
        <begin position="1"/>
        <end position="19"/>
    </location>
</feature>
<proteinExistence type="predicted"/>
<name>A0ABP7BSY0_9ACTN</name>
<dbReference type="EMBL" id="BAAAZP010000067">
    <property type="protein sequence ID" value="GAA3666924.1"/>
    <property type="molecule type" value="Genomic_DNA"/>
</dbReference>